<sequence length="40" mass="4880">MRFCALYDKITAQRLFYPSWPRRYACVPMADFIIPRFDYG</sequence>
<organism evidence="1 2">
    <name type="scientific">Anaerotruncus colihominis DSM 17241</name>
    <dbReference type="NCBI Taxonomy" id="445972"/>
    <lineage>
        <taxon>Bacteria</taxon>
        <taxon>Bacillati</taxon>
        <taxon>Bacillota</taxon>
        <taxon>Clostridia</taxon>
        <taxon>Eubacteriales</taxon>
        <taxon>Oscillospiraceae</taxon>
        <taxon>Anaerotruncus</taxon>
    </lineage>
</organism>
<gene>
    <name evidence="1" type="ORF">ANACOL_03834</name>
</gene>
<reference evidence="1" key="2">
    <citation type="submission" date="2013-09" db="EMBL/GenBank/DDBJ databases">
        <title>Draft genome sequence of Anaerotruncus colihominis(DSM 17241).</title>
        <authorList>
            <person name="Sudarsanam P."/>
            <person name="Ley R."/>
            <person name="Guruge J."/>
            <person name="Turnbaugh P.J."/>
            <person name="Mahowald M."/>
            <person name="Liep D."/>
            <person name="Gordon J."/>
        </authorList>
    </citation>
    <scope>NUCLEOTIDE SEQUENCE</scope>
    <source>
        <strain evidence="1">DSM 17241</strain>
    </source>
</reference>
<name>B0PGA1_9FIRM</name>
<dbReference type="AlphaFoldDB" id="B0PGA1"/>
<proteinExistence type="predicted"/>
<evidence type="ECO:0000313" key="2">
    <source>
        <dbReference type="Proteomes" id="UP000003803"/>
    </source>
</evidence>
<dbReference type="Proteomes" id="UP000003803">
    <property type="component" value="Unassembled WGS sequence"/>
</dbReference>
<dbReference type="EMBL" id="ABGD02000027">
    <property type="protein sequence ID" value="EDS09690.1"/>
    <property type="molecule type" value="Genomic_DNA"/>
</dbReference>
<accession>B0PGA1</accession>
<keyword evidence="2" id="KW-1185">Reference proteome</keyword>
<evidence type="ECO:0000313" key="1">
    <source>
        <dbReference type="EMBL" id="EDS09690.1"/>
    </source>
</evidence>
<reference evidence="1" key="1">
    <citation type="submission" date="2007-11" db="EMBL/GenBank/DDBJ databases">
        <authorList>
            <person name="Fulton L."/>
            <person name="Clifton S."/>
            <person name="Fulton B."/>
            <person name="Xu J."/>
            <person name="Minx P."/>
            <person name="Pepin K.H."/>
            <person name="Johnson M."/>
            <person name="Thiruvilangam P."/>
            <person name="Bhonagiri V."/>
            <person name="Nash W.E."/>
            <person name="Mardis E.R."/>
            <person name="Wilson R.K."/>
        </authorList>
    </citation>
    <scope>NUCLEOTIDE SEQUENCE [LARGE SCALE GENOMIC DNA]</scope>
    <source>
        <strain evidence="1">DSM 17241</strain>
    </source>
</reference>
<protein>
    <submittedName>
        <fullName evidence="1">Uncharacterized protein</fullName>
    </submittedName>
</protein>
<comment type="caution">
    <text evidence="1">The sequence shown here is derived from an EMBL/GenBank/DDBJ whole genome shotgun (WGS) entry which is preliminary data.</text>
</comment>
<dbReference type="HOGENOM" id="CLU_3283921_0_0_9"/>